<dbReference type="Gene3D" id="3.30.70.270">
    <property type="match status" value="1"/>
</dbReference>
<dbReference type="GO" id="GO:0008270">
    <property type="term" value="F:zinc ion binding"/>
    <property type="evidence" value="ECO:0007669"/>
    <property type="project" value="UniProtKB-KW"/>
</dbReference>
<protein>
    <submittedName>
        <fullName evidence="11">Transposon Ty3-I Gag-Pol polyprotein</fullName>
    </submittedName>
</protein>
<proteinExistence type="predicted"/>
<dbReference type="GO" id="GO:0003964">
    <property type="term" value="F:RNA-directed DNA polymerase activity"/>
    <property type="evidence" value="ECO:0007669"/>
    <property type="project" value="UniProtKB-KW"/>
</dbReference>
<dbReference type="InterPro" id="IPR036875">
    <property type="entry name" value="Znf_CCHC_sf"/>
</dbReference>
<dbReference type="FunFam" id="3.10.10.10:FF:000007">
    <property type="entry name" value="Retrovirus-related Pol polyprotein from transposon 17.6-like Protein"/>
    <property type="match status" value="1"/>
</dbReference>
<dbReference type="PROSITE" id="PS50158">
    <property type="entry name" value="ZF_CCHC"/>
    <property type="match status" value="1"/>
</dbReference>
<dbReference type="Gene3D" id="3.10.10.10">
    <property type="entry name" value="HIV Type 1 Reverse Transcriptase, subunit A, domain 1"/>
    <property type="match status" value="1"/>
</dbReference>
<keyword evidence="2" id="KW-0808">Transferase</keyword>
<dbReference type="InterPro" id="IPR043502">
    <property type="entry name" value="DNA/RNA_pol_sf"/>
</dbReference>
<dbReference type="GO" id="GO:0008233">
    <property type="term" value="F:peptidase activity"/>
    <property type="evidence" value="ECO:0007669"/>
    <property type="project" value="UniProtKB-KW"/>
</dbReference>
<keyword evidence="6" id="KW-0378">Hydrolase</keyword>
<name>A0A151UFX7_CAJCA</name>
<dbReference type="AlphaFoldDB" id="A0A151UFX7"/>
<dbReference type="CDD" id="cd00303">
    <property type="entry name" value="retropepsin_like"/>
    <property type="match status" value="1"/>
</dbReference>
<evidence type="ECO:0000256" key="3">
    <source>
        <dbReference type="ARBA" id="ARBA00022695"/>
    </source>
</evidence>
<organism evidence="11 12">
    <name type="scientific">Cajanus cajan</name>
    <name type="common">Pigeon pea</name>
    <name type="synonym">Cajanus indicus</name>
    <dbReference type="NCBI Taxonomy" id="3821"/>
    <lineage>
        <taxon>Eukaryota</taxon>
        <taxon>Viridiplantae</taxon>
        <taxon>Streptophyta</taxon>
        <taxon>Embryophyta</taxon>
        <taxon>Tracheophyta</taxon>
        <taxon>Spermatophyta</taxon>
        <taxon>Magnoliopsida</taxon>
        <taxon>eudicotyledons</taxon>
        <taxon>Gunneridae</taxon>
        <taxon>Pentapetalae</taxon>
        <taxon>rosids</taxon>
        <taxon>fabids</taxon>
        <taxon>Fabales</taxon>
        <taxon>Fabaceae</taxon>
        <taxon>Papilionoideae</taxon>
        <taxon>50 kb inversion clade</taxon>
        <taxon>NPAAA clade</taxon>
        <taxon>indigoferoid/millettioid clade</taxon>
        <taxon>Phaseoleae</taxon>
        <taxon>Cajanus</taxon>
    </lineage>
</organism>
<evidence type="ECO:0000256" key="5">
    <source>
        <dbReference type="ARBA" id="ARBA00022759"/>
    </source>
</evidence>
<evidence type="ECO:0000259" key="10">
    <source>
        <dbReference type="PROSITE" id="PS50158"/>
    </source>
</evidence>
<keyword evidence="8" id="KW-0479">Metal-binding</keyword>
<feature type="region of interest" description="Disordered" evidence="9">
    <location>
        <begin position="155"/>
        <end position="188"/>
    </location>
</feature>
<dbReference type="Proteomes" id="UP000075243">
    <property type="component" value="Unassembled WGS sequence"/>
</dbReference>
<keyword evidence="4" id="KW-0540">Nuclease</keyword>
<dbReference type="Gene3D" id="4.10.60.10">
    <property type="entry name" value="Zinc finger, CCHC-type"/>
    <property type="match status" value="1"/>
</dbReference>
<dbReference type="Gramene" id="C.cajan_46085.t">
    <property type="protein sequence ID" value="C.cajan_46085.t"/>
    <property type="gene ID" value="C.cajan_46085"/>
</dbReference>
<evidence type="ECO:0000256" key="2">
    <source>
        <dbReference type="ARBA" id="ARBA00022679"/>
    </source>
</evidence>
<keyword evidence="7" id="KW-0695">RNA-directed DNA polymerase</keyword>
<dbReference type="Gene3D" id="2.40.70.10">
    <property type="entry name" value="Acid Proteases"/>
    <property type="match status" value="1"/>
</dbReference>
<evidence type="ECO:0000256" key="7">
    <source>
        <dbReference type="ARBA" id="ARBA00022918"/>
    </source>
</evidence>
<evidence type="ECO:0000256" key="1">
    <source>
        <dbReference type="ARBA" id="ARBA00022670"/>
    </source>
</evidence>
<dbReference type="SUPFAM" id="SSF57756">
    <property type="entry name" value="Retrovirus zinc finger-like domains"/>
    <property type="match status" value="1"/>
</dbReference>
<feature type="domain" description="CCHC-type" evidence="10">
    <location>
        <begin position="196"/>
        <end position="211"/>
    </location>
</feature>
<gene>
    <name evidence="11" type="ORF">KK1_048123</name>
</gene>
<keyword evidence="12" id="KW-1185">Reference proteome</keyword>
<dbReference type="InterPro" id="IPR021109">
    <property type="entry name" value="Peptidase_aspartic_dom_sf"/>
</dbReference>
<dbReference type="GO" id="GO:0006508">
    <property type="term" value="P:proteolysis"/>
    <property type="evidence" value="ECO:0007669"/>
    <property type="project" value="UniProtKB-KW"/>
</dbReference>
<reference evidence="11" key="1">
    <citation type="journal article" date="2012" name="Nat. Biotechnol.">
        <title>Draft genome sequence of pigeonpea (Cajanus cajan), an orphan legume crop of resource-poor farmers.</title>
        <authorList>
            <person name="Varshney R.K."/>
            <person name="Chen W."/>
            <person name="Li Y."/>
            <person name="Bharti A.K."/>
            <person name="Saxena R.K."/>
            <person name="Schlueter J.A."/>
            <person name="Donoghue M.T."/>
            <person name="Azam S."/>
            <person name="Fan G."/>
            <person name="Whaley A.M."/>
            <person name="Farmer A.D."/>
            <person name="Sheridan J."/>
            <person name="Iwata A."/>
            <person name="Tuteja R."/>
            <person name="Penmetsa R.V."/>
            <person name="Wu W."/>
            <person name="Upadhyaya H.D."/>
            <person name="Yang S.P."/>
            <person name="Shah T."/>
            <person name="Saxena K.B."/>
            <person name="Michael T."/>
            <person name="McCombie W.R."/>
            <person name="Yang B."/>
            <person name="Zhang G."/>
            <person name="Yang H."/>
            <person name="Wang J."/>
            <person name="Spillane C."/>
            <person name="Cook D.R."/>
            <person name="May G.D."/>
            <person name="Xu X."/>
            <person name="Jackson S.A."/>
        </authorList>
    </citation>
    <scope>NUCLEOTIDE SEQUENCE [LARGE SCALE GENOMIC DNA]</scope>
</reference>
<comment type="caution">
    <text evidence="11">The sequence shown here is derived from an EMBL/GenBank/DDBJ whole genome shotgun (WGS) entry which is preliminary data.</text>
</comment>
<evidence type="ECO:0000256" key="9">
    <source>
        <dbReference type="SAM" id="MobiDB-lite"/>
    </source>
</evidence>
<dbReference type="Pfam" id="PF03732">
    <property type="entry name" value="Retrotrans_gag"/>
    <property type="match status" value="1"/>
</dbReference>
<dbReference type="OMA" id="GNIASEC"/>
<dbReference type="GO" id="GO:0004519">
    <property type="term" value="F:endonuclease activity"/>
    <property type="evidence" value="ECO:0007669"/>
    <property type="project" value="UniProtKB-KW"/>
</dbReference>
<evidence type="ECO:0000313" key="12">
    <source>
        <dbReference type="Proteomes" id="UP000075243"/>
    </source>
</evidence>
<sequence>MKVEQLFSCHGVSEERKVSLATLSFQGHAMYWWTSLEKDRRINHEPPIQYWNELRSALRRRHIPPYYDRELMDKLQRLKQGSSSVEEYRQSMELLMMRAGIREEERTTISRFQSGLNLEIRDKVELLPYRDLNELVQLCSRVEHQLKRKTFRKDSTPSYSMSFKKEDPSFEHFPKEKEKQTSQRTSSKETKTSDIKCFKCLGRGHIASQCPTKKTMILKGQDHYSSLDEATSSSSSDEEGILESEEEIYPCEGDLLMVRRLLGNQSSDLDQSQRENLFHTRCKVLENTCSLIVDSGSSCNCCSTRLVDKLALTTIPHPKPYKLQWINEEGGIVVNQQVNIPISIGKYQDEVLCDIVPLDASHILLGRPLQFNKKTIHDGLTNKISFYHLGKKIVLFPLSPSQVDLSLKNDIKKTLLIEQPFYLLYFKETLAATSHELESLPHEVQKLLKEFDDLFPQEVPSGLPPLRGIEHQIDLIPGSSLPNRPAYRTNPQETKEIEAQVDDLLKKGWVQKSLSPCAVPVLLVPKKDGKWRMCTDCRAINNITIKYRHPIPRLDDMLDELHGAIIFSKIDLKSGYHQIRIKEGDEWKTAFKTKFGLYEWLVMPFGLTNAPSTFMHLMNHILRDCIGKFVVVYFNDILVYSKTLDEHLGHLRQVLIILNELL</sequence>
<dbReference type="InterPro" id="IPR043128">
    <property type="entry name" value="Rev_trsase/Diguanyl_cyclase"/>
</dbReference>
<dbReference type="SMART" id="SM00343">
    <property type="entry name" value="ZnF_C2HC"/>
    <property type="match status" value="1"/>
</dbReference>
<evidence type="ECO:0000313" key="11">
    <source>
        <dbReference type="EMBL" id="KYP78207.1"/>
    </source>
</evidence>
<evidence type="ECO:0000256" key="6">
    <source>
        <dbReference type="ARBA" id="ARBA00022801"/>
    </source>
</evidence>
<dbReference type="EMBL" id="AGCT01045419">
    <property type="protein sequence ID" value="KYP78207.1"/>
    <property type="molecule type" value="Genomic_DNA"/>
</dbReference>
<evidence type="ECO:0000256" key="4">
    <source>
        <dbReference type="ARBA" id="ARBA00022722"/>
    </source>
</evidence>
<keyword evidence="5" id="KW-0255">Endonuclease</keyword>
<dbReference type="PANTHER" id="PTHR35046">
    <property type="entry name" value="ZINC KNUCKLE (CCHC-TYPE) FAMILY PROTEIN"/>
    <property type="match status" value="1"/>
</dbReference>
<dbReference type="GO" id="GO:0003676">
    <property type="term" value="F:nucleic acid binding"/>
    <property type="evidence" value="ECO:0007669"/>
    <property type="project" value="InterPro"/>
</dbReference>
<dbReference type="SUPFAM" id="SSF56672">
    <property type="entry name" value="DNA/RNA polymerases"/>
    <property type="match status" value="1"/>
</dbReference>
<dbReference type="CDD" id="cd01647">
    <property type="entry name" value="RT_LTR"/>
    <property type="match status" value="1"/>
</dbReference>
<keyword evidence="8" id="KW-0863">Zinc-finger</keyword>
<dbReference type="PANTHER" id="PTHR35046:SF9">
    <property type="entry name" value="RNA-DIRECTED DNA POLYMERASE"/>
    <property type="match status" value="1"/>
</dbReference>
<feature type="compositionally biased region" description="Basic and acidic residues" evidence="9">
    <location>
        <begin position="163"/>
        <end position="188"/>
    </location>
</feature>
<accession>A0A151UFX7</accession>
<dbReference type="InterPro" id="IPR001878">
    <property type="entry name" value="Znf_CCHC"/>
</dbReference>
<keyword evidence="8" id="KW-0862">Zinc</keyword>
<dbReference type="Pfam" id="PF00078">
    <property type="entry name" value="RVT_1"/>
    <property type="match status" value="1"/>
</dbReference>
<keyword evidence="3" id="KW-0548">Nucleotidyltransferase</keyword>
<dbReference type="InterPro" id="IPR005162">
    <property type="entry name" value="Retrotrans_gag_dom"/>
</dbReference>
<keyword evidence="1" id="KW-0645">Protease</keyword>
<dbReference type="InterPro" id="IPR000477">
    <property type="entry name" value="RT_dom"/>
</dbReference>
<evidence type="ECO:0000256" key="8">
    <source>
        <dbReference type="PROSITE-ProRule" id="PRU00047"/>
    </source>
</evidence>